<dbReference type="PANTHER" id="PTHR33048">
    <property type="entry name" value="PTH11-LIKE INTEGRAL MEMBRANE PROTEIN (AFU_ORTHOLOGUE AFUA_5G11245)"/>
    <property type="match status" value="1"/>
</dbReference>
<feature type="transmembrane region" description="Helical" evidence="7">
    <location>
        <begin position="65"/>
        <end position="90"/>
    </location>
</feature>
<keyword evidence="4 7" id="KW-0472">Membrane</keyword>
<proteinExistence type="inferred from homology"/>
<comment type="similarity">
    <text evidence="5">Belongs to the SAT4 family.</text>
</comment>
<dbReference type="EMBL" id="AFQF01002514">
    <property type="protein sequence ID" value="EGU80697.1"/>
    <property type="molecule type" value="Genomic_DNA"/>
</dbReference>
<protein>
    <recommendedName>
        <fullName evidence="8">Rhodopsin domain-containing protein</fullName>
    </recommendedName>
</protein>
<dbReference type="InterPro" id="IPR052337">
    <property type="entry name" value="SAT4-like"/>
</dbReference>
<evidence type="ECO:0000256" key="7">
    <source>
        <dbReference type="SAM" id="Phobius"/>
    </source>
</evidence>
<evidence type="ECO:0000256" key="4">
    <source>
        <dbReference type="ARBA" id="ARBA00023136"/>
    </source>
</evidence>
<dbReference type="InterPro" id="IPR049326">
    <property type="entry name" value="Rhodopsin_dom_fungi"/>
</dbReference>
<comment type="subcellular location">
    <subcellularLocation>
        <location evidence="1">Membrane</location>
        <topology evidence="1">Multi-pass membrane protein</topology>
    </subcellularLocation>
</comment>
<sequence>MPLIDGVMVLLPPPEGYVVNFDNPQRQGVTEAYFVAGFGMAVSFLFFCQRMYVKLFLAGGLQFDDVLLIFSYILALVTISLCLHMFASGAGGVHAWEASIETFNIYLMDVYLAAFIYVLCGSLAKLALLMFYFRLSPQRWFKISVWSTAVFISGYTIGIFFAVMFACHPIAMNWDVTITEGKCINRPGLYIATAITNIISDVILFILPLPMVLQLQMPFKQKIGLMGIFTIGSLTVVTSIVRVSLLPGMLKSMDLTWVIAFPSIWIIVEANLIITCATMPTLRKFFKHVAPKLIGESRYGSKTGKSSKYGKPDTGSKPPSRPFAPSSQGRRDRTQYSQFDGDENPMPDNFALGPINGRVGHNTSVGQSEEVTGWIDSDSEKGIVGGTIKPAIVQTKTVTVELCPAEFQQTIILKITKHMETVCLSRTIATTIQPEIATPSRVTATSKLSPKESGRLIFTPDQTKPGNPLQNHLPL</sequence>
<evidence type="ECO:0000313" key="9">
    <source>
        <dbReference type="EMBL" id="EGU80697.1"/>
    </source>
</evidence>
<evidence type="ECO:0000256" key="3">
    <source>
        <dbReference type="ARBA" id="ARBA00022989"/>
    </source>
</evidence>
<organism evidence="9">
    <name type="scientific">Fusarium oxysporum (strain Fo5176)</name>
    <name type="common">Fusarium vascular wilt</name>
    <dbReference type="NCBI Taxonomy" id="660025"/>
    <lineage>
        <taxon>Eukaryota</taxon>
        <taxon>Fungi</taxon>
        <taxon>Dikarya</taxon>
        <taxon>Ascomycota</taxon>
        <taxon>Pezizomycotina</taxon>
        <taxon>Sordariomycetes</taxon>
        <taxon>Hypocreomycetidae</taxon>
        <taxon>Hypocreales</taxon>
        <taxon>Nectriaceae</taxon>
        <taxon>Fusarium</taxon>
        <taxon>Fusarium oxysporum species complex</taxon>
    </lineage>
</organism>
<evidence type="ECO:0000256" key="6">
    <source>
        <dbReference type="SAM" id="MobiDB-lite"/>
    </source>
</evidence>
<dbReference type="PaxDb" id="5507-FOXG_03203P0"/>
<feature type="region of interest" description="Disordered" evidence="6">
    <location>
        <begin position="441"/>
        <end position="475"/>
    </location>
</feature>
<gene>
    <name evidence="9" type="ORF">FOXB_08737</name>
</gene>
<feature type="transmembrane region" description="Helical" evidence="7">
    <location>
        <begin position="32"/>
        <end position="53"/>
    </location>
</feature>
<name>F9FQQ7_FUSOF</name>
<feature type="transmembrane region" description="Helical" evidence="7">
    <location>
        <begin position="257"/>
        <end position="277"/>
    </location>
</feature>
<reference evidence="9" key="1">
    <citation type="journal article" date="2012" name="Mol. Plant Microbe Interact.">
        <title>A highly conserved effector in Fusarium oxysporum is required for full virulence on Arabidopsis.</title>
        <authorList>
            <person name="Thatcher L.F."/>
            <person name="Gardiner D.M."/>
            <person name="Kazan K."/>
            <person name="Manners J."/>
        </authorList>
    </citation>
    <scope>NUCLEOTIDE SEQUENCE [LARGE SCALE GENOMIC DNA]</scope>
    <source>
        <strain evidence="9">Fo5176</strain>
    </source>
</reference>
<accession>F9FQQ7</accession>
<feature type="transmembrane region" description="Helical" evidence="7">
    <location>
        <begin position="145"/>
        <end position="171"/>
    </location>
</feature>
<feature type="region of interest" description="Disordered" evidence="6">
    <location>
        <begin position="300"/>
        <end position="352"/>
    </location>
</feature>
<dbReference type="AlphaFoldDB" id="F9FQQ7"/>
<feature type="transmembrane region" description="Helical" evidence="7">
    <location>
        <begin position="225"/>
        <end position="245"/>
    </location>
</feature>
<feature type="domain" description="Rhodopsin" evidence="8">
    <location>
        <begin position="50"/>
        <end position="287"/>
    </location>
</feature>
<keyword evidence="2 7" id="KW-0812">Transmembrane</keyword>
<evidence type="ECO:0000256" key="1">
    <source>
        <dbReference type="ARBA" id="ARBA00004141"/>
    </source>
</evidence>
<evidence type="ECO:0000259" key="8">
    <source>
        <dbReference type="Pfam" id="PF20684"/>
    </source>
</evidence>
<feature type="compositionally biased region" description="Low complexity" evidence="6">
    <location>
        <begin position="300"/>
        <end position="309"/>
    </location>
</feature>
<keyword evidence="3 7" id="KW-1133">Transmembrane helix</keyword>
<dbReference type="PANTHER" id="PTHR33048:SF124">
    <property type="entry name" value="INTEGRAL MEMBRANE PROTEIN"/>
    <property type="match status" value="1"/>
</dbReference>
<dbReference type="STRING" id="660025.F9FQQ7"/>
<evidence type="ECO:0000256" key="2">
    <source>
        <dbReference type="ARBA" id="ARBA00022692"/>
    </source>
</evidence>
<evidence type="ECO:0000256" key="5">
    <source>
        <dbReference type="ARBA" id="ARBA00038359"/>
    </source>
</evidence>
<feature type="transmembrane region" description="Helical" evidence="7">
    <location>
        <begin position="191"/>
        <end position="213"/>
    </location>
</feature>
<feature type="compositionally biased region" description="Polar residues" evidence="6">
    <location>
        <begin position="460"/>
        <end position="475"/>
    </location>
</feature>
<comment type="caution">
    <text evidence="9">The sequence shown here is derived from an EMBL/GenBank/DDBJ whole genome shotgun (WGS) entry which is preliminary data.</text>
</comment>
<dbReference type="Pfam" id="PF20684">
    <property type="entry name" value="Fung_rhodopsin"/>
    <property type="match status" value="1"/>
</dbReference>
<dbReference type="OrthoDB" id="5393606at2759"/>
<feature type="transmembrane region" description="Helical" evidence="7">
    <location>
        <begin position="110"/>
        <end position="133"/>
    </location>
</feature>
<dbReference type="GO" id="GO:0016020">
    <property type="term" value="C:membrane"/>
    <property type="evidence" value="ECO:0007669"/>
    <property type="project" value="UniProtKB-SubCell"/>
</dbReference>